<evidence type="ECO:0000313" key="1">
    <source>
        <dbReference type="EMBL" id="TVY16082.1"/>
    </source>
</evidence>
<name>A0A8T9BCW5_9HELO</name>
<dbReference type="Pfam" id="PF00702">
    <property type="entry name" value="Hydrolase"/>
    <property type="match status" value="1"/>
</dbReference>
<dbReference type="InterPro" id="IPR023198">
    <property type="entry name" value="PGP-like_dom2"/>
</dbReference>
<dbReference type="GO" id="GO:0016791">
    <property type="term" value="F:phosphatase activity"/>
    <property type="evidence" value="ECO:0007669"/>
    <property type="project" value="TreeGrafter"/>
</dbReference>
<dbReference type="Proteomes" id="UP000469559">
    <property type="component" value="Unassembled WGS sequence"/>
</dbReference>
<dbReference type="SUPFAM" id="SSF56784">
    <property type="entry name" value="HAD-like"/>
    <property type="match status" value="1"/>
</dbReference>
<dbReference type="AlphaFoldDB" id="A0A8T9BCW5"/>
<dbReference type="OrthoDB" id="40579at2759"/>
<dbReference type="EMBL" id="QGMF01000413">
    <property type="protein sequence ID" value="TVY16082.1"/>
    <property type="molecule type" value="Genomic_DNA"/>
</dbReference>
<comment type="caution">
    <text evidence="1">The sequence shown here is derived from an EMBL/GenBank/DDBJ whole genome shotgun (WGS) entry which is preliminary data.</text>
</comment>
<organism evidence="1 2">
    <name type="scientific">Lachnellula arida</name>
    <dbReference type="NCBI Taxonomy" id="1316785"/>
    <lineage>
        <taxon>Eukaryota</taxon>
        <taxon>Fungi</taxon>
        <taxon>Dikarya</taxon>
        <taxon>Ascomycota</taxon>
        <taxon>Pezizomycotina</taxon>
        <taxon>Leotiomycetes</taxon>
        <taxon>Helotiales</taxon>
        <taxon>Lachnaceae</taxon>
        <taxon>Lachnellula</taxon>
    </lineage>
</organism>
<keyword evidence="2" id="KW-1185">Reference proteome</keyword>
<keyword evidence="1" id="KW-0378">Hydrolase</keyword>
<accession>A0A8T9BCW5</accession>
<protein>
    <submittedName>
        <fullName evidence="1">Uncharacterized hydrolase</fullName>
    </submittedName>
</protein>
<feature type="non-terminal residue" evidence="1">
    <location>
        <position position="1"/>
    </location>
</feature>
<evidence type="ECO:0000313" key="2">
    <source>
        <dbReference type="Proteomes" id="UP000469559"/>
    </source>
</evidence>
<reference evidence="1 2" key="1">
    <citation type="submission" date="2018-05" db="EMBL/GenBank/DDBJ databases">
        <title>Whole genome sequencing for identification of molecular markers to develop diagnostic detection tools for the regulated plant pathogen Lachnellula willkommii.</title>
        <authorList>
            <person name="Giroux E."/>
            <person name="Bilodeau G."/>
        </authorList>
    </citation>
    <scope>NUCLEOTIDE SEQUENCE [LARGE SCALE GENOMIC DNA]</scope>
    <source>
        <strain evidence="1 2">CBS 203.66</strain>
    </source>
</reference>
<dbReference type="PANTHER" id="PTHR18901">
    <property type="entry name" value="2-DEOXYGLUCOSE-6-PHOSPHATE PHOSPHATASE 2"/>
    <property type="match status" value="1"/>
</dbReference>
<dbReference type="Gene3D" id="1.10.150.240">
    <property type="entry name" value="Putative phosphatase, domain 2"/>
    <property type="match status" value="1"/>
</dbReference>
<sequence length="212" mass="23495">FDAWAQLPISREEYLKQLIELQKLHFPAVKPLPGTEKLLRDLAGARTGSSNSEGEKLNLALATSSHLQTFELKTGHLKEFMSCFPPRRRVLGDDVRIAAGRGKPAPDIYLLALKTVNDGLAPGEKEIVPEECLVFEDSVPGVEAGRRAGMRVVWVPHPGLREEYRGKEKDVLAGRTGEGEGDLHQVGEVDDGWAEHLETLEDFPYEKYGIVV</sequence>
<dbReference type="Gene3D" id="3.40.50.1000">
    <property type="entry name" value="HAD superfamily/HAD-like"/>
    <property type="match status" value="1"/>
</dbReference>
<dbReference type="NCBIfam" id="TIGR01509">
    <property type="entry name" value="HAD-SF-IA-v3"/>
    <property type="match status" value="1"/>
</dbReference>
<proteinExistence type="predicted"/>
<dbReference type="InterPro" id="IPR036412">
    <property type="entry name" value="HAD-like_sf"/>
</dbReference>
<dbReference type="PANTHER" id="PTHR18901:SF42">
    <property type="entry name" value="SUPERFAMILY HYDROLASE, PUTATIVE-RELATED"/>
    <property type="match status" value="1"/>
</dbReference>
<dbReference type="InterPro" id="IPR006439">
    <property type="entry name" value="HAD-SF_hydro_IA"/>
</dbReference>
<dbReference type="InterPro" id="IPR023214">
    <property type="entry name" value="HAD_sf"/>
</dbReference>
<gene>
    <name evidence="1" type="ORF">LARI1_G006674</name>
</gene>